<name>A0A2N9L353_9BACT</name>
<evidence type="ECO:0000313" key="1">
    <source>
        <dbReference type="EMBL" id="SPE17641.1"/>
    </source>
</evidence>
<proteinExistence type="predicted"/>
<evidence type="ECO:0000313" key="2">
    <source>
        <dbReference type="Proteomes" id="UP000239735"/>
    </source>
</evidence>
<organism evidence="1 2">
    <name type="scientific">Candidatus Sulfuritelmatomonas gaucii</name>
    <dbReference type="NCBI Taxonomy" id="2043161"/>
    <lineage>
        <taxon>Bacteria</taxon>
        <taxon>Pseudomonadati</taxon>
        <taxon>Acidobacteriota</taxon>
        <taxon>Terriglobia</taxon>
        <taxon>Terriglobales</taxon>
        <taxon>Acidobacteriaceae</taxon>
        <taxon>Candidatus Sulfuritelmatomonas</taxon>
    </lineage>
</organism>
<protein>
    <submittedName>
        <fullName evidence="1">Uncharacterized protein</fullName>
    </submittedName>
</protein>
<dbReference type="AlphaFoldDB" id="A0A2N9L353"/>
<accession>A0A2N9L353</accession>
<dbReference type="Proteomes" id="UP000239735">
    <property type="component" value="Unassembled WGS sequence"/>
</dbReference>
<dbReference type="EMBL" id="OKRB01000013">
    <property type="protein sequence ID" value="SPE17641.1"/>
    <property type="molecule type" value="Genomic_DNA"/>
</dbReference>
<gene>
    <name evidence="1" type="ORF">SBA5_110001</name>
</gene>
<reference evidence="2" key="1">
    <citation type="submission" date="2018-02" db="EMBL/GenBank/DDBJ databases">
        <authorList>
            <person name="Hausmann B."/>
        </authorList>
    </citation>
    <scope>NUCLEOTIDE SEQUENCE [LARGE SCALE GENOMIC DNA]</scope>
    <source>
        <strain evidence="2">Peat soil MAG SbA5</strain>
    </source>
</reference>
<sequence length="69" mass="7474">MEIRAPGKQCFGDAHGCIKEFVIGASSPDIDGGDKSFITLSARDDGQLRGSVSHMRTLVYLWDNVYGLA</sequence>